<reference evidence="1 2" key="1">
    <citation type="submission" date="2022-05" db="EMBL/GenBank/DDBJ databases">
        <authorList>
            <person name="Park J.-S."/>
        </authorList>
    </citation>
    <scope>NUCLEOTIDE SEQUENCE [LARGE SCALE GENOMIC DNA]</scope>
    <source>
        <strain evidence="1 2">2012CJ34-2</strain>
    </source>
</reference>
<organism evidence="1 2">
    <name type="scientific">Parendozoicomonas callyspongiae</name>
    <dbReference type="NCBI Taxonomy" id="2942213"/>
    <lineage>
        <taxon>Bacteria</taxon>
        <taxon>Pseudomonadati</taxon>
        <taxon>Pseudomonadota</taxon>
        <taxon>Gammaproteobacteria</taxon>
        <taxon>Oceanospirillales</taxon>
        <taxon>Endozoicomonadaceae</taxon>
        <taxon>Parendozoicomonas</taxon>
    </lineage>
</organism>
<evidence type="ECO:0000313" key="1">
    <source>
        <dbReference type="EMBL" id="MCL6272212.1"/>
    </source>
</evidence>
<keyword evidence="2" id="KW-1185">Reference proteome</keyword>
<dbReference type="EMBL" id="JAMFLX010000058">
    <property type="protein sequence ID" value="MCL6272212.1"/>
    <property type="molecule type" value="Genomic_DNA"/>
</dbReference>
<sequence length="191" mass="21555">MTIYSIKNDGYEYQELCLPITALMDAAPDSVPSRDVMKFHARNLAMRSWWKPLNVNFAPVQDKPDAPLPDVCVWRGSTLVLSEKAYQVLSSILEPFGELLPVTQNSENYYLFNCLTLGLADELNSEQDIQSGVYMGVKRLAFNTVDVEGKSVFKTKFNRCMSLFCDDALPTLVEEHHLKGLIFSTDLASEF</sequence>
<name>A0ABT0PN99_9GAMM</name>
<comment type="caution">
    <text evidence="1">The sequence shown here is derived from an EMBL/GenBank/DDBJ whole genome shotgun (WGS) entry which is preliminary data.</text>
</comment>
<dbReference type="RefSeq" id="WP_249701900.1">
    <property type="nucleotide sequence ID" value="NZ_JAMFLX010000058.1"/>
</dbReference>
<accession>A0ABT0PN99</accession>
<protein>
    <submittedName>
        <fullName evidence="1">Uncharacterized protein</fullName>
    </submittedName>
</protein>
<evidence type="ECO:0000313" key="2">
    <source>
        <dbReference type="Proteomes" id="UP001203338"/>
    </source>
</evidence>
<dbReference type="Proteomes" id="UP001203338">
    <property type="component" value="Unassembled WGS sequence"/>
</dbReference>
<proteinExistence type="predicted"/>
<gene>
    <name evidence="1" type="ORF">M3P05_20020</name>
</gene>